<gene>
    <name evidence="2" type="ORF">H6B30_10435</name>
</gene>
<dbReference type="AlphaFoldDB" id="A0A938WLK0"/>
<evidence type="ECO:0000313" key="2">
    <source>
        <dbReference type="EMBL" id="MBM6662161.1"/>
    </source>
</evidence>
<sequence>MKKMITFIALAFMALSMTAQESTTVTVHVDGSRLEDLLTDEQKAGVTNLKITGSLAEEDYAYLRNSLFDRLDTLDLLDADIDTLPAHAFHCTLHTPKENGRRVLLPKKIKHLSDYSLSVECVGRYNVTGFECIFELAGKYPTLGRFVYNGRDWYVQNERVTRVVPSIGNKYCKYDDGRVYSKDGTVLYFSPISYYEAGTYSYLAKDGTRTIYANCYEGMLMSGKLIIPESVDSIGDRAFAYIKWNLPTRYSREWYAPEPSLVCMASVPPRLGDDVFLTDGDPQAVYVPLESIGLYEQAEGWKELSINQIIYADIKDLQGDPGDLSVVDGGEAYTLQSSKPISRVVCYSVGGQMLRDVPVMAETVVIAKSEIPGPYMLVRIYFDDGKGQVVKLSR</sequence>
<keyword evidence="3" id="KW-1185">Reference proteome</keyword>
<evidence type="ECO:0000256" key="1">
    <source>
        <dbReference type="SAM" id="SignalP"/>
    </source>
</evidence>
<dbReference type="Gene3D" id="3.80.10.10">
    <property type="entry name" value="Ribonuclease Inhibitor"/>
    <property type="match status" value="2"/>
</dbReference>
<dbReference type="Proteomes" id="UP000764045">
    <property type="component" value="Unassembled WGS sequence"/>
</dbReference>
<evidence type="ECO:0000313" key="3">
    <source>
        <dbReference type="Proteomes" id="UP000764045"/>
    </source>
</evidence>
<protein>
    <submittedName>
        <fullName evidence="2">Uncharacterized protein</fullName>
    </submittedName>
</protein>
<reference evidence="2 3" key="1">
    <citation type="journal article" date="2021" name="Sci. Rep.">
        <title>The distribution of antibiotic resistance genes in chicken gut microbiota commensals.</title>
        <authorList>
            <person name="Juricova H."/>
            <person name="Matiasovicova J."/>
            <person name="Kubasova T."/>
            <person name="Cejkova D."/>
            <person name="Rychlik I."/>
        </authorList>
    </citation>
    <scope>NUCLEOTIDE SEQUENCE [LARGE SCALE GENOMIC DNA]</scope>
    <source>
        <strain evidence="2 3">An819</strain>
    </source>
</reference>
<proteinExistence type="predicted"/>
<dbReference type="EMBL" id="JACJJL010000017">
    <property type="protein sequence ID" value="MBM6662161.1"/>
    <property type="molecule type" value="Genomic_DNA"/>
</dbReference>
<organism evidence="2 3">
    <name type="scientific">Marseilla massiliensis</name>
    <dbReference type="NCBI Taxonomy" id="1841864"/>
    <lineage>
        <taxon>Bacteria</taxon>
        <taxon>Pseudomonadati</taxon>
        <taxon>Bacteroidota</taxon>
        <taxon>Bacteroidia</taxon>
        <taxon>Bacteroidales</taxon>
        <taxon>Prevotellaceae</taxon>
        <taxon>Marseilla</taxon>
    </lineage>
</organism>
<dbReference type="InterPro" id="IPR032675">
    <property type="entry name" value="LRR_dom_sf"/>
</dbReference>
<dbReference type="RefSeq" id="WP_205110345.1">
    <property type="nucleotide sequence ID" value="NZ_JACJJL010000017.1"/>
</dbReference>
<feature type="signal peptide" evidence="1">
    <location>
        <begin position="1"/>
        <end position="19"/>
    </location>
</feature>
<feature type="chain" id="PRO_5037875433" evidence="1">
    <location>
        <begin position="20"/>
        <end position="394"/>
    </location>
</feature>
<comment type="caution">
    <text evidence="2">The sequence shown here is derived from an EMBL/GenBank/DDBJ whole genome shotgun (WGS) entry which is preliminary data.</text>
</comment>
<accession>A0A938WLK0</accession>
<name>A0A938WLK0_9BACT</name>
<keyword evidence="1" id="KW-0732">Signal</keyword>